<reference evidence="10 11" key="1">
    <citation type="journal article" date="2015" name="Genome Announc.">
        <title>Expanding the biotechnology potential of lactobacilli through comparative genomics of 213 strains and associated genera.</title>
        <authorList>
            <person name="Sun Z."/>
            <person name="Harris H.M."/>
            <person name="McCann A."/>
            <person name="Guo C."/>
            <person name="Argimon S."/>
            <person name="Zhang W."/>
            <person name="Yang X."/>
            <person name="Jeffery I.B."/>
            <person name="Cooney J.C."/>
            <person name="Kagawa T.F."/>
            <person name="Liu W."/>
            <person name="Song Y."/>
            <person name="Salvetti E."/>
            <person name="Wrobel A."/>
            <person name="Rasinkangas P."/>
            <person name="Parkhill J."/>
            <person name="Rea M.C."/>
            <person name="O'Sullivan O."/>
            <person name="Ritari J."/>
            <person name="Douillard F.P."/>
            <person name="Paul Ross R."/>
            <person name="Yang R."/>
            <person name="Briner A.E."/>
            <person name="Felis G.E."/>
            <person name="de Vos W.M."/>
            <person name="Barrangou R."/>
            <person name="Klaenhammer T.R."/>
            <person name="Caufield P.W."/>
            <person name="Cui Y."/>
            <person name="Zhang H."/>
            <person name="O'Toole P.W."/>
        </authorList>
    </citation>
    <scope>NUCLEOTIDE SEQUENCE [LARGE SCALE GENOMIC DNA]</scope>
    <source>
        <strain evidence="10 11">DSM 5007</strain>
    </source>
</reference>
<sequence>MKKSVRQAKIEQLINQYTITTQDDLMQRLKDNDITATQATISRDIREMQIVKAADGNGSLRYTIFKAGNKSEELRLYDTIYEVVTNITQVEFMNIVRTLPSDGNLLAAIIDDLNLPEVAGTLAGHDTIFIVSPNENVAKQFNDKIVSHVNPDLYLGN</sequence>
<dbReference type="PANTHER" id="PTHR34471:SF1">
    <property type="entry name" value="ARGININE REPRESSOR"/>
    <property type="match status" value="1"/>
</dbReference>
<gene>
    <name evidence="7" type="primary">argR</name>
    <name evidence="10" type="ORF">FD16_GL001924</name>
</gene>
<name>A0A0R1W530_9LACO</name>
<dbReference type="SUPFAM" id="SSF55252">
    <property type="entry name" value="C-terminal domain of arginine repressor"/>
    <property type="match status" value="1"/>
</dbReference>
<dbReference type="InterPro" id="IPR036390">
    <property type="entry name" value="WH_DNA-bd_sf"/>
</dbReference>
<evidence type="ECO:0000256" key="3">
    <source>
        <dbReference type="ARBA" id="ARBA00022490"/>
    </source>
</evidence>
<evidence type="ECO:0000256" key="6">
    <source>
        <dbReference type="ARBA" id="ARBA00023163"/>
    </source>
</evidence>
<dbReference type="AlphaFoldDB" id="A0A0R1W530"/>
<feature type="domain" description="Arginine repressor DNA-binding" evidence="8">
    <location>
        <begin position="1"/>
        <end position="67"/>
    </location>
</feature>
<dbReference type="GO" id="GO:0034618">
    <property type="term" value="F:arginine binding"/>
    <property type="evidence" value="ECO:0007669"/>
    <property type="project" value="InterPro"/>
</dbReference>
<comment type="similarity">
    <text evidence="2 7">Belongs to the ArgR family.</text>
</comment>
<keyword evidence="5 7" id="KW-0238">DNA-binding</keyword>
<keyword evidence="7" id="KW-0028">Amino-acid biosynthesis</keyword>
<dbReference type="GO" id="GO:0051259">
    <property type="term" value="P:protein complex oligomerization"/>
    <property type="evidence" value="ECO:0007669"/>
    <property type="project" value="InterPro"/>
</dbReference>
<comment type="pathway">
    <text evidence="7">Amino-acid biosynthesis; L-arginine biosynthesis [regulation].</text>
</comment>
<comment type="function">
    <text evidence="7">Regulates arginine biosynthesis genes.</text>
</comment>
<evidence type="ECO:0000313" key="11">
    <source>
        <dbReference type="Proteomes" id="UP000051820"/>
    </source>
</evidence>
<keyword evidence="7" id="KW-0055">Arginine biosynthesis</keyword>
<dbReference type="PATRIC" id="fig|1423807.3.peg.1977"/>
<dbReference type="Proteomes" id="UP000051820">
    <property type="component" value="Unassembled WGS sequence"/>
</dbReference>
<dbReference type="InterPro" id="IPR036388">
    <property type="entry name" value="WH-like_DNA-bd_sf"/>
</dbReference>
<comment type="subcellular location">
    <subcellularLocation>
        <location evidence="1 7">Cytoplasm</location>
    </subcellularLocation>
</comment>
<evidence type="ECO:0000256" key="1">
    <source>
        <dbReference type="ARBA" id="ARBA00004496"/>
    </source>
</evidence>
<keyword evidence="11" id="KW-1185">Reference proteome</keyword>
<evidence type="ECO:0000256" key="5">
    <source>
        <dbReference type="ARBA" id="ARBA00023125"/>
    </source>
</evidence>
<dbReference type="InterPro" id="IPR001669">
    <property type="entry name" value="Arg_repress"/>
</dbReference>
<dbReference type="InterPro" id="IPR020899">
    <property type="entry name" value="Arg_repress_C"/>
</dbReference>
<dbReference type="UniPathway" id="UPA00068"/>
<evidence type="ECO:0000256" key="7">
    <source>
        <dbReference type="HAMAP-Rule" id="MF_00173"/>
    </source>
</evidence>
<keyword evidence="7" id="KW-0678">Repressor</keyword>
<dbReference type="STRING" id="1423807.FD16_GL001924"/>
<dbReference type="OrthoDB" id="9807089at2"/>
<keyword evidence="4 7" id="KW-0805">Transcription regulation</keyword>
<organism evidence="10 11">
    <name type="scientific">Paucilactobacillus suebicus DSM 5007 = KCTC 3549</name>
    <dbReference type="NCBI Taxonomy" id="1423807"/>
    <lineage>
        <taxon>Bacteria</taxon>
        <taxon>Bacillati</taxon>
        <taxon>Bacillota</taxon>
        <taxon>Bacilli</taxon>
        <taxon>Lactobacillales</taxon>
        <taxon>Lactobacillaceae</taxon>
        <taxon>Paucilactobacillus</taxon>
    </lineage>
</organism>
<keyword evidence="6 7" id="KW-0804">Transcription</keyword>
<dbReference type="PANTHER" id="PTHR34471">
    <property type="entry name" value="ARGININE REPRESSOR"/>
    <property type="match status" value="1"/>
</dbReference>
<dbReference type="GO" id="GO:0006526">
    <property type="term" value="P:L-arginine biosynthetic process"/>
    <property type="evidence" value="ECO:0007669"/>
    <property type="project" value="UniProtKB-UniPathway"/>
</dbReference>
<dbReference type="RefSeq" id="WP_010621987.1">
    <property type="nucleotide sequence ID" value="NZ_AZGF01000005.1"/>
</dbReference>
<evidence type="ECO:0000259" key="9">
    <source>
        <dbReference type="Pfam" id="PF02863"/>
    </source>
</evidence>
<keyword evidence="3 7" id="KW-0963">Cytoplasm</keyword>
<dbReference type="EMBL" id="AZGF01000005">
    <property type="protein sequence ID" value="KRM12746.1"/>
    <property type="molecule type" value="Genomic_DNA"/>
</dbReference>
<dbReference type="SUPFAM" id="SSF46785">
    <property type="entry name" value="Winged helix' DNA-binding domain"/>
    <property type="match status" value="1"/>
</dbReference>
<dbReference type="Gene3D" id="3.30.1360.40">
    <property type="match status" value="1"/>
</dbReference>
<dbReference type="InterPro" id="IPR020900">
    <property type="entry name" value="Arg_repress_DNA-bd"/>
</dbReference>
<evidence type="ECO:0000313" key="10">
    <source>
        <dbReference type="EMBL" id="KRM12746.1"/>
    </source>
</evidence>
<comment type="caution">
    <text evidence="10">The sequence shown here is derived from an EMBL/GenBank/DDBJ whole genome shotgun (WGS) entry which is preliminary data.</text>
</comment>
<dbReference type="HAMAP" id="MF_00173">
    <property type="entry name" value="Arg_repressor"/>
    <property type="match status" value="1"/>
</dbReference>
<dbReference type="GO" id="GO:0005737">
    <property type="term" value="C:cytoplasm"/>
    <property type="evidence" value="ECO:0007669"/>
    <property type="project" value="UniProtKB-SubCell"/>
</dbReference>
<evidence type="ECO:0000256" key="4">
    <source>
        <dbReference type="ARBA" id="ARBA00023015"/>
    </source>
</evidence>
<dbReference type="PRINTS" id="PR01467">
    <property type="entry name" value="ARGREPRESSOR"/>
</dbReference>
<proteinExistence type="inferred from homology"/>
<dbReference type="GO" id="GO:1900079">
    <property type="term" value="P:regulation of arginine biosynthetic process"/>
    <property type="evidence" value="ECO:0007669"/>
    <property type="project" value="UniProtKB-UniRule"/>
</dbReference>
<protein>
    <recommendedName>
        <fullName evidence="7">Arginine repressor</fullName>
    </recommendedName>
</protein>
<dbReference type="Pfam" id="PF01316">
    <property type="entry name" value="Arg_repressor"/>
    <property type="match status" value="1"/>
</dbReference>
<dbReference type="Pfam" id="PF02863">
    <property type="entry name" value="Arg_repressor_C"/>
    <property type="match status" value="1"/>
</dbReference>
<dbReference type="eggNOG" id="COG1438">
    <property type="taxonomic scope" value="Bacteria"/>
</dbReference>
<evidence type="ECO:0000256" key="2">
    <source>
        <dbReference type="ARBA" id="ARBA00008316"/>
    </source>
</evidence>
<accession>A0A0R1W530</accession>
<dbReference type="GO" id="GO:0003677">
    <property type="term" value="F:DNA binding"/>
    <property type="evidence" value="ECO:0007669"/>
    <property type="project" value="UniProtKB-KW"/>
</dbReference>
<feature type="domain" description="Arginine repressor C-terminal" evidence="9">
    <location>
        <begin position="81"/>
        <end position="145"/>
    </location>
</feature>
<dbReference type="GO" id="GO:0003700">
    <property type="term" value="F:DNA-binding transcription factor activity"/>
    <property type="evidence" value="ECO:0007669"/>
    <property type="project" value="UniProtKB-UniRule"/>
</dbReference>
<dbReference type="InterPro" id="IPR036251">
    <property type="entry name" value="Arg_repress_C_sf"/>
</dbReference>
<evidence type="ECO:0000259" key="8">
    <source>
        <dbReference type="Pfam" id="PF01316"/>
    </source>
</evidence>
<dbReference type="Gene3D" id="1.10.10.10">
    <property type="entry name" value="Winged helix-like DNA-binding domain superfamily/Winged helix DNA-binding domain"/>
    <property type="match status" value="1"/>
</dbReference>